<feature type="signal peptide" evidence="1">
    <location>
        <begin position="1"/>
        <end position="25"/>
    </location>
</feature>
<protein>
    <recommendedName>
        <fullName evidence="4">HAF repeat-containing protein</fullName>
    </recommendedName>
</protein>
<dbReference type="Proteomes" id="UP000286716">
    <property type="component" value="Unassembled WGS sequence"/>
</dbReference>
<evidence type="ECO:0000313" key="2">
    <source>
        <dbReference type="EMBL" id="RSM39866.1"/>
    </source>
</evidence>
<dbReference type="OrthoDB" id="3673419at2"/>
<organism evidence="2 3">
    <name type="scientific">Amycolatopsis balhimycina DSM 5908</name>
    <dbReference type="NCBI Taxonomy" id="1081091"/>
    <lineage>
        <taxon>Bacteria</taxon>
        <taxon>Bacillati</taxon>
        <taxon>Actinomycetota</taxon>
        <taxon>Actinomycetes</taxon>
        <taxon>Pseudonocardiales</taxon>
        <taxon>Pseudonocardiaceae</taxon>
        <taxon>Amycolatopsis</taxon>
    </lineage>
</organism>
<proteinExistence type="predicted"/>
<keyword evidence="3" id="KW-1185">Reference proteome</keyword>
<dbReference type="RefSeq" id="WP_020643444.1">
    <property type="nucleotide sequence ID" value="NZ_QHHU01000043.1"/>
</dbReference>
<gene>
    <name evidence="2" type="ORF">DMA12_28895</name>
</gene>
<dbReference type="EMBL" id="QHHU01000043">
    <property type="protein sequence ID" value="RSM39866.1"/>
    <property type="molecule type" value="Genomic_DNA"/>
</dbReference>
<evidence type="ECO:0000256" key="1">
    <source>
        <dbReference type="SAM" id="SignalP"/>
    </source>
</evidence>
<accession>A0A428W9T6</accession>
<comment type="caution">
    <text evidence="2">The sequence shown here is derived from an EMBL/GenBank/DDBJ whole genome shotgun (WGS) entry which is preliminary data.</text>
</comment>
<evidence type="ECO:0000313" key="3">
    <source>
        <dbReference type="Proteomes" id="UP000286716"/>
    </source>
</evidence>
<dbReference type="AlphaFoldDB" id="A0A428W9T6"/>
<sequence>MKVNSVKRVAAVVAAAAITATAAPAAEAAGLGHWRAEFLATPEGYPDATGFVRGNDSHGGYAGNLVLGEASVFVTWSAGRPAVHPLPDGMAHFTVADENSAGTVLGSITDAGFRYQVALFGHGGFRVLPRPADRPLVSAVALNERGDAIARATASDGSDPAVLLWRADDVEHPVVITGMPYLQAADIDDDGTVLVNSFPGSYLWRDGEFRQLTAPPEAAYLYAQAIRNGQVVGNYGTADQLHGEAVRWRSPEQPEILPSSSSGWGINRYGLVVGYGARPDPFGPLGPLSVWLNGRALGPLPLPPGFSLGGAKAVGDDGTIAGVVSNQDPTMYGGRPVVWRYSLR</sequence>
<evidence type="ECO:0008006" key="4">
    <source>
        <dbReference type="Google" id="ProtNLM"/>
    </source>
</evidence>
<reference evidence="2 3" key="1">
    <citation type="submission" date="2018-05" db="EMBL/GenBank/DDBJ databases">
        <title>Evolution of GPA BGCs.</title>
        <authorList>
            <person name="Waglechner N."/>
            <person name="Wright G.D."/>
        </authorList>
    </citation>
    <scope>NUCLEOTIDE SEQUENCE [LARGE SCALE GENOMIC DNA]</scope>
    <source>
        <strain evidence="2 3">DSM 5908</strain>
    </source>
</reference>
<feature type="chain" id="PRO_5019585978" description="HAF repeat-containing protein" evidence="1">
    <location>
        <begin position="26"/>
        <end position="344"/>
    </location>
</feature>
<name>A0A428W9T6_AMYBA</name>
<keyword evidence="1" id="KW-0732">Signal</keyword>